<protein>
    <submittedName>
        <fullName evidence="1">Uncharacterized protein</fullName>
    </submittedName>
</protein>
<dbReference type="EMBL" id="CM017324">
    <property type="protein sequence ID" value="KAE8037160.1"/>
    <property type="molecule type" value="Genomic_DNA"/>
</dbReference>
<evidence type="ECO:0000313" key="2">
    <source>
        <dbReference type="Proteomes" id="UP000327013"/>
    </source>
</evidence>
<accession>A0A660KN75</accession>
<evidence type="ECO:0000313" key="1">
    <source>
        <dbReference type="EMBL" id="KAE8037160.1"/>
    </source>
</evidence>
<proteinExistence type="predicted"/>
<dbReference type="AlphaFoldDB" id="A0A660KN75"/>
<keyword evidence="2" id="KW-1185">Reference proteome</keyword>
<sequence>MLLYPPDVKDPKMELPVTLSLQKVPLSPKQNHPKECNSTIKHHTKLKDDHAILTTYTQMASLGITPDSTTLPLVLKACARLNAVREWQEHTFWYSGYEFNRRCSSRDRSGGFLRKMRVY</sequence>
<gene>
    <name evidence="1" type="ORF">FH972_009774</name>
</gene>
<reference evidence="1 2" key="1">
    <citation type="submission" date="2019-06" db="EMBL/GenBank/DDBJ databases">
        <title>A chromosomal-level reference genome of Carpinus fangiana (Coryloideae, Betulaceae).</title>
        <authorList>
            <person name="Yang X."/>
            <person name="Wang Z."/>
            <person name="Zhang L."/>
            <person name="Hao G."/>
            <person name="Liu J."/>
            <person name="Yang Y."/>
        </authorList>
    </citation>
    <scope>NUCLEOTIDE SEQUENCE [LARGE SCALE GENOMIC DNA]</scope>
    <source>
        <strain evidence="1">Cfa_2016G</strain>
        <tissue evidence="1">Leaf</tissue>
    </source>
</reference>
<organism evidence="1 2">
    <name type="scientific">Carpinus fangiana</name>
    <dbReference type="NCBI Taxonomy" id="176857"/>
    <lineage>
        <taxon>Eukaryota</taxon>
        <taxon>Viridiplantae</taxon>
        <taxon>Streptophyta</taxon>
        <taxon>Embryophyta</taxon>
        <taxon>Tracheophyta</taxon>
        <taxon>Spermatophyta</taxon>
        <taxon>Magnoliopsida</taxon>
        <taxon>eudicotyledons</taxon>
        <taxon>Gunneridae</taxon>
        <taxon>Pentapetalae</taxon>
        <taxon>rosids</taxon>
        <taxon>fabids</taxon>
        <taxon>Fagales</taxon>
        <taxon>Betulaceae</taxon>
        <taxon>Carpinus</taxon>
    </lineage>
</organism>
<dbReference type="Proteomes" id="UP000327013">
    <property type="component" value="Chromosome 4"/>
</dbReference>
<name>A0A660KN75_9ROSI</name>